<evidence type="ECO:0000313" key="3">
    <source>
        <dbReference type="EMBL" id="HGZ43589.1"/>
    </source>
</evidence>
<protein>
    <recommendedName>
        <fullName evidence="4">DUF11 domain-containing protein</fullName>
    </recommendedName>
</protein>
<organism evidence="3">
    <name type="scientific">Eiseniibacteriota bacterium</name>
    <dbReference type="NCBI Taxonomy" id="2212470"/>
    <lineage>
        <taxon>Bacteria</taxon>
        <taxon>Candidatus Eiseniibacteriota</taxon>
    </lineage>
</organism>
<feature type="region of interest" description="Disordered" evidence="1">
    <location>
        <begin position="612"/>
        <end position="637"/>
    </location>
</feature>
<keyword evidence="2" id="KW-0472">Membrane</keyword>
<evidence type="ECO:0000256" key="2">
    <source>
        <dbReference type="SAM" id="Phobius"/>
    </source>
</evidence>
<name>A0A832I1U3_UNCEI</name>
<reference evidence="3" key="1">
    <citation type="journal article" date="2020" name="mSystems">
        <title>Genome- and Community-Level Interaction Insights into Carbon Utilization and Element Cycling Functions of Hydrothermarchaeota in Hydrothermal Sediment.</title>
        <authorList>
            <person name="Zhou Z."/>
            <person name="Liu Y."/>
            <person name="Xu W."/>
            <person name="Pan J."/>
            <person name="Luo Z.H."/>
            <person name="Li M."/>
        </authorList>
    </citation>
    <scope>NUCLEOTIDE SEQUENCE [LARGE SCALE GENOMIC DNA]</scope>
    <source>
        <strain evidence="3">SpSt-381</strain>
    </source>
</reference>
<dbReference type="InterPro" id="IPR008969">
    <property type="entry name" value="CarboxyPept-like_regulatory"/>
</dbReference>
<dbReference type="EMBL" id="DSQF01000018">
    <property type="protein sequence ID" value="HGZ43589.1"/>
    <property type="molecule type" value="Genomic_DNA"/>
</dbReference>
<evidence type="ECO:0000256" key="1">
    <source>
        <dbReference type="SAM" id="MobiDB-lite"/>
    </source>
</evidence>
<keyword evidence="2" id="KW-0812">Transmembrane</keyword>
<sequence length="1694" mass="175142">MRDTPTTVRRGPDPGAPRAPWVGLVACAAAALRVARARARTGARAVFAAAALAAWTALGAAAPPPGTAIYNVAHGAGRDSASGAPLAATSNPVRAVVQAAPGPPALAFYADPGHLVPTTRAVPGQPLWLAAVAPACDTHPARRDTVALEVTSDPTGDFEVFLAIESAPSSGVFRVEPAVATARARPGLAAVRSGVLEFDANDAVTAVLWGCGAPRTEARAWAEPAGTVFDARTGAPVAGARVLLLDVTGAGNGGDAGGPARVFLPDGVTPAPAEVTTGPSGRFEFPALPPSVYRLVVAPPAGLRFPSAAPPASLPATGRLVDPAASYGGAFSSGPPLAPVRWSVPLDALPARALFARMRVAPSAAEIGDVVEWTVDIESRGDDPVPAVSAAVALPAGFRYLPGSARRDTAALAEPALAGADPVFALGALGARATARLAFRTRVGPGALDGDGVARAVATADTTRSNEATARVVVTGGAFADEAMISGTVFVDRDRDGRRGPGEPGMPGVRVWLDDGTFAITDRDGRYSLYGLEPRARALRLDRLTLPAGAAALASDRRDFGTPGLRLADLQRGELHRADFPVAGDSTVLHAAAARAASGAFGDELARGTLARGDLADGVPPGDPKARPASGVVGGESRLPLFGDGARGAGAAGGARPAPAFVGTPAPAPAAALEDLAAALDGTTGFVDLADGDTLGVGQIAVRVKGAAGLGFELHVNGAPVPAARVGRKVAALERGVEAWEFVGVALRPGVNLLTVAQRGAGGRGGGHASVRVTAPGRLARVEVTAPRSAPADGHSIAALRLRVLDAAGVPLAARTIVTLEATAGRWQVEDLDPATPGVQVAVEGGETAVGLLAPAAPAVARVRATAGAASGEAGIAFVPELRPLLAVGVAEGTVAWSDLVRGRAAARPRTGFETEAGQFRAESRDGERSADARAALFVQGRVAEDVQLTLGYATDKPADLRRFRDVQPDAFYPVYGDASVRGYEAQSTGRLHARLDRRGASLGYGDFLTRGAGGARSLAAYDRSLTGAHARWEGARLRLDAFSSRDRARRRVEEVRGLGASGPYLVPGAPAVENSERVEIVTRDRDRPSVVLRAVPRARFTDYEFDPYSGRLLFKSPVPSVDADLNPVWVRVTFEVESGGAPFWVSGGEARVRLHDRLEAGGTYVDDHDPLGARELRGAFVGARLGERGAFEAEWAATRAAGVAGDAGRFELRHEGAAFSARAFGSATDAAFDNPGAGFGPGRIEGGGRLNARLSASAQVRAEALYTADAAGGARRGGGLLAYDRALGRALRGELGVRVAGERRRGGGAPPSTAALRARLQAQWPGRAGVAAYAEGEQNLTDARRMLALGGEARPVARARLYARHELISSLAGPYALDAAQRRLSTVAGVDADLEGGARAFGEMRGADPLAGREAEAAVGLRNAWRLAGGARVGLAFERVSALGGGGDGATTALSGSIEHAEDRDWRGSSRLEVRTGRATDAVLHTLAAAVRLDSAWTALGRELISVEDRRRGRGAARLRLQTGLAYRQPRREDWDALGRYELRFDRQADAPGERRRRVAHVVSTHATGRLLDVFTVSGGWAGKRVSERSGAGDDGRASAQRVHGRLTWAFGRDWDAGVHGSLLSAGGAERRHGLGVEAGRQLGGGVWLSAGWNRFGYEDDDFPDTEWTREGAYLRIRARFDETLLGPAGGAR</sequence>
<dbReference type="SUPFAM" id="SSF117074">
    <property type="entry name" value="Hypothetical protein PA1324"/>
    <property type="match status" value="1"/>
</dbReference>
<gene>
    <name evidence="3" type="ORF">ENR23_09220</name>
</gene>
<dbReference type="SUPFAM" id="SSF49464">
    <property type="entry name" value="Carboxypeptidase regulatory domain-like"/>
    <property type="match status" value="1"/>
</dbReference>
<accession>A0A832I1U3</accession>
<dbReference type="Gene3D" id="2.60.40.1120">
    <property type="entry name" value="Carboxypeptidase-like, regulatory domain"/>
    <property type="match status" value="1"/>
</dbReference>
<evidence type="ECO:0008006" key="4">
    <source>
        <dbReference type="Google" id="ProtNLM"/>
    </source>
</evidence>
<dbReference type="InterPro" id="IPR013783">
    <property type="entry name" value="Ig-like_fold"/>
</dbReference>
<keyword evidence="2" id="KW-1133">Transmembrane helix</keyword>
<dbReference type="Gene3D" id="2.60.40.10">
    <property type="entry name" value="Immunoglobulins"/>
    <property type="match status" value="1"/>
</dbReference>
<proteinExistence type="predicted"/>
<comment type="caution">
    <text evidence="3">The sequence shown here is derived from an EMBL/GenBank/DDBJ whole genome shotgun (WGS) entry which is preliminary data.</text>
</comment>
<feature type="transmembrane region" description="Helical" evidence="2">
    <location>
        <begin position="42"/>
        <end position="62"/>
    </location>
</feature>